<dbReference type="CDD" id="cd07560">
    <property type="entry name" value="Peptidase_S41_CPP"/>
    <property type="match status" value="1"/>
</dbReference>
<feature type="transmembrane region" description="Helical" evidence="7">
    <location>
        <begin position="21"/>
        <end position="44"/>
    </location>
</feature>
<dbReference type="InterPro" id="IPR029045">
    <property type="entry name" value="ClpP/crotonase-like_dom_sf"/>
</dbReference>
<dbReference type="GO" id="GO:0007165">
    <property type="term" value="P:signal transduction"/>
    <property type="evidence" value="ECO:0007669"/>
    <property type="project" value="TreeGrafter"/>
</dbReference>
<keyword evidence="4 5" id="KW-0720">Serine protease</keyword>
<keyword evidence="7" id="KW-0472">Membrane</keyword>
<dbReference type="SMART" id="SM00228">
    <property type="entry name" value="PDZ"/>
    <property type="match status" value="1"/>
</dbReference>
<organism evidence="9 10">
    <name type="scientific">Candidatus Thermofonsia Clade 1 bacterium</name>
    <dbReference type="NCBI Taxonomy" id="2364210"/>
    <lineage>
        <taxon>Bacteria</taxon>
        <taxon>Bacillati</taxon>
        <taxon>Chloroflexota</taxon>
        <taxon>Candidatus Thermofontia</taxon>
        <taxon>Candidatus Thermofonsia Clade 1</taxon>
    </lineage>
</organism>
<evidence type="ECO:0000256" key="6">
    <source>
        <dbReference type="SAM" id="MobiDB-lite"/>
    </source>
</evidence>
<dbReference type="CDD" id="cd06782">
    <property type="entry name" value="cpPDZ_CPP-like"/>
    <property type="match status" value="1"/>
</dbReference>
<evidence type="ECO:0000256" key="4">
    <source>
        <dbReference type="ARBA" id="ARBA00022825"/>
    </source>
</evidence>
<accession>A0A2M8PZU4</accession>
<protein>
    <recommendedName>
        <fullName evidence="8">PDZ domain-containing protein</fullName>
    </recommendedName>
</protein>
<dbReference type="Pfam" id="PF03572">
    <property type="entry name" value="Peptidase_S41"/>
    <property type="match status" value="1"/>
</dbReference>
<dbReference type="PANTHER" id="PTHR32060:SF22">
    <property type="entry name" value="CARBOXYL-TERMINAL-PROCESSING PEPTIDASE 3, CHLOROPLASTIC"/>
    <property type="match status" value="1"/>
</dbReference>
<feature type="region of interest" description="Disordered" evidence="6">
    <location>
        <begin position="356"/>
        <end position="383"/>
    </location>
</feature>
<feature type="domain" description="PDZ" evidence="8">
    <location>
        <begin position="104"/>
        <end position="172"/>
    </location>
</feature>
<dbReference type="AlphaFoldDB" id="A0A2M8PZU4"/>
<feature type="non-terminal residue" evidence="9">
    <location>
        <position position="383"/>
    </location>
</feature>
<gene>
    <name evidence="9" type="ORF">CUN50_01395</name>
</gene>
<comment type="caution">
    <text evidence="9">The sequence shown here is derived from an EMBL/GenBank/DDBJ whole genome shotgun (WGS) entry which is preliminary data.</text>
</comment>
<dbReference type="NCBIfam" id="TIGR00225">
    <property type="entry name" value="prc"/>
    <property type="match status" value="1"/>
</dbReference>
<dbReference type="GO" id="GO:0030288">
    <property type="term" value="C:outer membrane-bounded periplasmic space"/>
    <property type="evidence" value="ECO:0007669"/>
    <property type="project" value="TreeGrafter"/>
</dbReference>
<evidence type="ECO:0000256" key="7">
    <source>
        <dbReference type="SAM" id="Phobius"/>
    </source>
</evidence>
<keyword evidence="7" id="KW-1133">Transmembrane helix</keyword>
<dbReference type="GO" id="GO:0006508">
    <property type="term" value="P:proteolysis"/>
    <property type="evidence" value="ECO:0007669"/>
    <property type="project" value="UniProtKB-KW"/>
</dbReference>
<evidence type="ECO:0000313" key="9">
    <source>
        <dbReference type="EMBL" id="PJF43069.1"/>
    </source>
</evidence>
<dbReference type="InterPro" id="IPR001478">
    <property type="entry name" value="PDZ"/>
</dbReference>
<evidence type="ECO:0000259" key="8">
    <source>
        <dbReference type="PROSITE" id="PS50106"/>
    </source>
</evidence>
<dbReference type="Proteomes" id="UP000228947">
    <property type="component" value="Unassembled WGS sequence"/>
</dbReference>
<evidence type="ECO:0000313" key="10">
    <source>
        <dbReference type="Proteomes" id="UP000228947"/>
    </source>
</evidence>
<evidence type="ECO:0000256" key="1">
    <source>
        <dbReference type="ARBA" id="ARBA00009179"/>
    </source>
</evidence>
<evidence type="ECO:0000256" key="5">
    <source>
        <dbReference type="RuleBase" id="RU004404"/>
    </source>
</evidence>
<dbReference type="InterPro" id="IPR036034">
    <property type="entry name" value="PDZ_sf"/>
</dbReference>
<evidence type="ECO:0000256" key="3">
    <source>
        <dbReference type="ARBA" id="ARBA00022801"/>
    </source>
</evidence>
<dbReference type="SUPFAM" id="SSF52096">
    <property type="entry name" value="ClpP/crotonase"/>
    <property type="match status" value="1"/>
</dbReference>
<comment type="similarity">
    <text evidence="1 5">Belongs to the peptidase S41A family.</text>
</comment>
<dbReference type="EMBL" id="PGTL01000004">
    <property type="protein sequence ID" value="PJF43069.1"/>
    <property type="molecule type" value="Genomic_DNA"/>
</dbReference>
<reference evidence="9 10" key="1">
    <citation type="submission" date="2017-11" db="EMBL/GenBank/DDBJ databases">
        <title>Evolution of Phototrophy in the Chloroflexi Phylum Driven by Horizontal Gene Transfer.</title>
        <authorList>
            <person name="Ward L.M."/>
            <person name="Hemp J."/>
            <person name="Shih P.M."/>
            <person name="Mcglynn S.E."/>
            <person name="Fischer W."/>
        </authorList>
    </citation>
    <scope>NUCLEOTIDE SEQUENCE [LARGE SCALE GENOMIC DNA]</scope>
    <source>
        <strain evidence="9">CP1_1M</strain>
    </source>
</reference>
<keyword evidence="3 5" id="KW-0378">Hydrolase</keyword>
<dbReference type="SMART" id="SM00245">
    <property type="entry name" value="TSPc"/>
    <property type="match status" value="1"/>
</dbReference>
<dbReference type="InterPro" id="IPR005151">
    <property type="entry name" value="Tail-specific_protease"/>
</dbReference>
<name>A0A2M8PZU4_9CHLR</name>
<dbReference type="SUPFAM" id="SSF50156">
    <property type="entry name" value="PDZ domain-like"/>
    <property type="match status" value="1"/>
</dbReference>
<proteinExistence type="inferred from homology"/>
<dbReference type="PROSITE" id="PS50106">
    <property type="entry name" value="PDZ"/>
    <property type="match status" value="1"/>
</dbReference>
<dbReference type="Pfam" id="PF00595">
    <property type="entry name" value="PDZ"/>
    <property type="match status" value="1"/>
</dbReference>
<keyword evidence="2 5" id="KW-0645">Protease</keyword>
<dbReference type="Gene3D" id="2.30.42.10">
    <property type="match status" value="1"/>
</dbReference>
<dbReference type="GO" id="GO:0004175">
    <property type="term" value="F:endopeptidase activity"/>
    <property type="evidence" value="ECO:0007669"/>
    <property type="project" value="TreeGrafter"/>
</dbReference>
<keyword evidence="7" id="KW-0812">Transmembrane</keyword>
<dbReference type="GO" id="GO:0008236">
    <property type="term" value="F:serine-type peptidase activity"/>
    <property type="evidence" value="ECO:0007669"/>
    <property type="project" value="UniProtKB-KW"/>
</dbReference>
<evidence type="ECO:0000256" key="2">
    <source>
        <dbReference type="ARBA" id="ARBA00022670"/>
    </source>
</evidence>
<dbReference type="InterPro" id="IPR004447">
    <property type="entry name" value="Peptidase_S41A"/>
</dbReference>
<dbReference type="PANTHER" id="PTHR32060">
    <property type="entry name" value="TAIL-SPECIFIC PROTEASE"/>
    <property type="match status" value="1"/>
</dbReference>
<dbReference type="Gene3D" id="3.90.226.10">
    <property type="entry name" value="2-enoyl-CoA Hydratase, Chain A, domain 1"/>
    <property type="match status" value="1"/>
</dbReference>
<sequence>MFWSELEEQRSAQQRLLRGTQMMIVLAALLVTAFSAFMAGYAVALSGTERHLSLAEEVWQLTDRYFYYEKPAEKDRLYGAISGLLATFQDPHTLFLPPPSAERERAVMSGQQGGVGIILTQTEDKRFVVIEVRRGWAYERAGGRVGDQIIAVDGQPVADWTFNQLIERVRGALGTQVALTVQREGEPEPITLRVTRQQINVYSEMLDEQIAYLTFTQFTSTAPNEIKAQLESLLAQQPRALILDLRDNGGGFLDEAIQIADFFLDSGLVATEKTSSGEIRRLTSKSGDLAESVPLVVLVNRNSASASEIVAGALRDRGRAVLIGQRTFGKGSVQRLFTLSDGSQLRVTQGAWYTPKETPIERRGDQQGGLQPDVLVELPSDGR</sequence>
<dbReference type="Gene3D" id="3.30.750.44">
    <property type="match status" value="1"/>
</dbReference>